<keyword evidence="1" id="KW-1133">Transmembrane helix</keyword>
<keyword evidence="3" id="KW-1185">Reference proteome</keyword>
<proteinExistence type="predicted"/>
<accession>A0ABX1PH32</accession>
<feature type="transmembrane region" description="Helical" evidence="1">
    <location>
        <begin position="12"/>
        <end position="35"/>
    </location>
</feature>
<dbReference type="Proteomes" id="UP000615989">
    <property type="component" value="Unassembled WGS sequence"/>
</dbReference>
<evidence type="ECO:0008006" key="4">
    <source>
        <dbReference type="Google" id="ProtNLM"/>
    </source>
</evidence>
<evidence type="ECO:0000313" key="3">
    <source>
        <dbReference type="Proteomes" id="UP000615989"/>
    </source>
</evidence>
<reference evidence="2" key="1">
    <citation type="submission" date="2019-12" db="EMBL/GenBank/DDBJ databases">
        <title>Comparative genomics gives insights into the taxonomy of the Azoarcus-Aromatoleum group and reveals separate origins of nif in the plant-associated Azoarcus and non-plant-associated Aromatoleum sub-groups.</title>
        <authorList>
            <person name="Lafos M."/>
            <person name="Maluk M."/>
            <person name="Batista M."/>
            <person name="Junghare M."/>
            <person name="Carmona M."/>
            <person name="Faoro H."/>
            <person name="Cruz L.M."/>
            <person name="Battistoni F."/>
            <person name="De Souza E."/>
            <person name="Pedrosa F."/>
            <person name="Chen W.-M."/>
            <person name="Poole P.S."/>
            <person name="Dixon R.A."/>
            <person name="James E.K."/>
        </authorList>
    </citation>
    <scope>NUCLEOTIDE SEQUENCE</scope>
    <source>
        <strain evidence="2">LuFRes1</strain>
    </source>
</reference>
<name>A0ABX1PH32_9RHOO</name>
<keyword evidence="1" id="KW-0812">Transmembrane</keyword>
<evidence type="ECO:0000256" key="1">
    <source>
        <dbReference type="SAM" id="Phobius"/>
    </source>
</evidence>
<comment type="caution">
    <text evidence="2">The sequence shown here is derived from an EMBL/GenBank/DDBJ whole genome shotgun (WGS) entry which is preliminary data.</text>
</comment>
<protein>
    <recommendedName>
        <fullName evidence="4">DUF1574 domain-containing protein</fullName>
    </recommendedName>
</protein>
<dbReference type="RefSeq" id="WP_169116671.1">
    <property type="nucleotide sequence ID" value="NZ_WTVG02000040.1"/>
</dbReference>
<sequence length="355" mass="40497">MKYETDSRRHMIYVICMILAWGLSSLLVLAANIIIDPLWYHRGNLITGKNFGYDERQAKLNRLLREPSEYDCLIFGSSRTTLLPGSAFAPYRCFNLSFSGGLIEEFIAFSEYLREFGVRPKLIVVGVDGFNFMVNDRDPPSIPDYVIRKQPAPALLRTYLSIDSLSMSWRTLRGDTGRPRYYDRNFDAVIRADAPVFRPRRSLDAEGLRRVDTEAWRKRGYSPDNAILFGKLVTVFPGAQSIAYVPPISAWHVRAMEQNGTLESYLDALHATARNFPVFVDFSIPSPVTWRTDNTYDGSHYAPSVNRRIAHVILTADEPEWGLNVNQVDRASYVNRYRSALAEFETVNAMLKVSQ</sequence>
<keyword evidence="1" id="KW-0472">Membrane</keyword>
<gene>
    <name evidence="2" type="ORF">GO606_00715</name>
</gene>
<organism evidence="2 3">
    <name type="scientific">Aromatoleum anaerobium</name>
    <dbReference type="NCBI Taxonomy" id="182180"/>
    <lineage>
        <taxon>Bacteria</taxon>
        <taxon>Pseudomonadati</taxon>
        <taxon>Pseudomonadota</taxon>
        <taxon>Betaproteobacteria</taxon>
        <taxon>Rhodocyclales</taxon>
        <taxon>Rhodocyclaceae</taxon>
        <taxon>Aromatoleum</taxon>
    </lineage>
</organism>
<dbReference type="EMBL" id="WTVG01000001">
    <property type="protein sequence ID" value="NMG23258.1"/>
    <property type="molecule type" value="Genomic_DNA"/>
</dbReference>
<evidence type="ECO:0000313" key="2">
    <source>
        <dbReference type="EMBL" id="NMG23258.1"/>
    </source>
</evidence>